<dbReference type="Proteomes" id="UP000030689">
    <property type="component" value="Unassembled WGS sequence"/>
</dbReference>
<feature type="domain" description="Ubiquitin-like protease family profile" evidence="5">
    <location>
        <begin position="574"/>
        <end position="784"/>
    </location>
</feature>
<reference evidence="6 7" key="1">
    <citation type="journal article" date="2013" name="Front. Plant Sci.">
        <title>The Reference Genome of the Halophytic Plant Eutrema salsugineum.</title>
        <authorList>
            <person name="Yang R."/>
            <person name="Jarvis D.E."/>
            <person name="Chen H."/>
            <person name="Beilstein M.A."/>
            <person name="Grimwood J."/>
            <person name="Jenkins J."/>
            <person name="Shu S."/>
            <person name="Prochnik S."/>
            <person name="Xin M."/>
            <person name="Ma C."/>
            <person name="Schmutz J."/>
            <person name="Wing R.A."/>
            <person name="Mitchell-Olds T."/>
            <person name="Schumaker K.S."/>
            <person name="Wang X."/>
        </authorList>
    </citation>
    <scope>NUCLEOTIDE SEQUENCE [LARGE SCALE GENOMIC DNA]</scope>
</reference>
<dbReference type="KEGG" id="eus:EUTSA_v10015545mg"/>
<feature type="region of interest" description="Disordered" evidence="4">
    <location>
        <begin position="394"/>
        <end position="419"/>
    </location>
</feature>
<accession>V4LIN3</accession>
<dbReference type="GO" id="GO:0006508">
    <property type="term" value="P:proteolysis"/>
    <property type="evidence" value="ECO:0007669"/>
    <property type="project" value="UniProtKB-KW"/>
</dbReference>
<proteinExistence type="inferred from homology"/>
<dbReference type="GO" id="GO:0008234">
    <property type="term" value="F:cysteine-type peptidase activity"/>
    <property type="evidence" value="ECO:0007669"/>
    <property type="project" value="InterPro"/>
</dbReference>
<dbReference type="InterPro" id="IPR003653">
    <property type="entry name" value="Peptidase_C48_C"/>
</dbReference>
<keyword evidence="3" id="KW-0378">Hydrolase</keyword>
<evidence type="ECO:0000313" key="7">
    <source>
        <dbReference type="Proteomes" id="UP000030689"/>
    </source>
</evidence>
<feature type="compositionally biased region" description="Basic and acidic residues" evidence="4">
    <location>
        <begin position="394"/>
        <end position="414"/>
    </location>
</feature>
<evidence type="ECO:0000256" key="3">
    <source>
        <dbReference type="ARBA" id="ARBA00022801"/>
    </source>
</evidence>
<feature type="compositionally biased region" description="Basic and acidic residues" evidence="4">
    <location>
        <begin position="347"/>
        <end position="358"/>
    </location>
</feature>
<keyword evidence="2" id="KW-0645">Protease</keyword>
<dbReference type="AlphaFoldDB" id="V4LIN3"/>
<name>V4LIN3_EUTSA</name>
<evidence type="ECO:0000256" key="1">
    <source>
        <dbReference type="ARBA" id="ARBA00005234"/>
    </source>
</evidence>
<keyword evidence="7" id="KW-1185">Reference proteome</keyword>
<dbReference type="PROSITE" id="PS50600">
    <property type="entry name" value="ULP_PROTEASE"/>
    <property type="match status" value="1"/>
</dbReference>
<dbReference type="Gramene" id="ESQ43564">
    <property type="protein sequence ID" value="ESQ43564"/>
    <property type="gene ID" value="EUTSA_v10015545mg"/>
</dbReference>
<protein>
    <recommendedName>
        <fullName evidence="5">Ubiquitin-like protease family profile domain-containing protein</fullName>
    </recommendedName>
</protein>
<dbReference type="PANTHER" id="PTHR48449:SF1">
    <property type="entry name" value="DUF1985 DOMAIN-CONTAINING PROTEIN"/>
    <property type="match status" value="1"/>
</dbReference>
<dbReference type="EMBL" id="KI517464">
    <property type="protein sequence ID" value="ESQ43564.1"/>
    <property type="molecule type" value="Genomic_DNA"/>
</dbReference>
<gene>
    <name evidence="6" type="ORF">EUTSA_v10015545mg</name>
</gene>
<evidence type="ECO:0000256" key="2">
    <source>
        <dbReference type="ARBA" id="ARBA00022670"/>
    </source>
</evidence>
<comment type="similarity">
    <text evidence="1">Belongs to the peptidase C48 family.</text>
</comment>
<dbReference type="SUPFAM" id="SSF54001">
    <property type="entry name" value="Cysteine proteinases"/>
    <property type="match status" value="1"/>
</dbReference>
<dbReference type="Pfam" id="PF09331">
    <property type="entry name" value="DUF1985"/>
    <property type="match status" value="1"/>
</dbReference>
<organism evidence="6 7">
    <name type="scientific">Eutrema salsugineum</name>
    <name type="common">Saltwater cress</name>
    <name type="synonym">Sisymbrium salsugineum</name>
    <dbReference type="NCBI Taxonomy" id="72664"/>
    <lineage>
        <taxon>Eukaryota</taxon>
        <taxon>Viridiplantae</taxon>
        <taxon>Streptophyta</taxon>
        <taxon>Embryophyta</taxon>
        <taxon>Tracheophyta</taxon>
        <taxon>Spermatophyta</taxon>
        <taxon>Magnoliopsida</taxon>
        <taxon>eudicotyledons</taxon>
        <taxon>Gunneridae</taxon>
        <taxon>Pentapetalae</taxon>
        <taxon>rosids</taxon>
        <taxon>malvids</taxon>
        <taxon>Brassicales</taxon>
        <taxon>Brassicaceae</taxon>
        <taxon>Eutremeae</taxon>
        <taxon>Eutrema</taxon>
    </lineage>
</organism>
<evidence type="ECO:0000313" key="6">
    <source>
        <dbReference type="EMBL" id="ESQ43564.1"/>
    </source>
</evidence>
<dbReference type="PANTHER" id="PTHR48449">
    <property type="entry name" value="DUF1985 DOMAIN-CONTAINING PROTEIN"/>
    <property type="match status" value="1"/>
</dbReference>
<dbReference type="Gene3D" id="3.40.395.10">
    <property type="entry name" value="Adenoviral Proteinase, Chain A"/>
    <property type="match status" value="1"/>
</dbReference>
<sequence length="843" mass="96158">MACRMASYPGRYYGDGKIPPQKKSMHHYCVLGNIGSIKESLGDEVWTYLLNSPVGGICKLLATEKNHEIWCLVDDQPIRFSLCEFAAISGMNSQPYEETGTWDSDHKELWGAMKISLTDGPSWDDLKEVLRRCRTWSYDKRRMVGCLCVIAVGVLGLHQSTKIPLKFAKTVLDVEAFEQFPWGRVACESLIEFVKLADLNSKSYTIGGFVPILQIWVYEAITIVGERFGNKIDGMEVSLLSWAGSRKRFNFDDLVLEEKNNQEKVRVRHIIVNNGEDPKPRWTDDTEDVGVDKFLEDILHDRLPRNVWSLNAENKSKEKEPVDESDDDFVEACISRTSKKVLRNNKRKGETSVKETETVRNGNVASKMASMEGMVEGKLRQLENELKAVKELEKNAANEEPVHSSGSLKDDGNSRDPSWMVMQKQTSDGMTMQCVARSTPAFVKEAVFPPYKPTDDLIDITDEVAKADATMTKPTDSGSTFSNLEERAKCNKVDMALNALAGALGVKTPAPKRKKQKAPSQLSSFLGKSAVSRLKDGVIRSLIAYDPFHEIEPFKMAQLIERINEEEENPIGSFVGSCNFYKTLMTPKERWPKTDLKYGWLGECHMSSFAHLLRKRSLRDPTPFYSTRIAFPDQCWVCSWYHDYKQFAINPKNFMFRESYIEVMNGAYPYYAITNKKWVADVDHLYFAHNINGRHWIALHVNLVRQHIDVYDCIISAYSDKEIIEEVKPYARMLPYMLRSIAPPASKKDIVLKQYTIYRRRSNVPQNIQSGDCSVYTCKFLECLALGYSFEGINDKSMPFMRMKLAVEIFDEVPDTYNQMSNPLPRDIAVGICEKKFNFFLGE</sequence>
<dbReference type="Pfam" id="PF02902">
    <property type="entry name" value="Peptidase_C48"/>
    <property type="match status" value="1"/>
</dbReference>
<dbReference type="OMA" id="NINGRHW"/>
<feature type="region of interest" description="Disordered" evidence="4">
    <location>
        <begin position="343"/>
        <end position="367"/>
    </location>
</feature>
<evidence type="ECO:0000259" key="5">
    <source>
        <dbReference type="PROSITE" id="PS50600"/>
    </source>
</evidence>
<dbReference type="InterPro" id="IPR038765">
    <property type="entry name" value="Papain-like_cys_pep_sf"/>
</dbReference>
<evidence type="ECO:0000256" key="4">
    <source>
        <dbReference type="SAM" id="MobiDB-lite"/>
    </source>
</evidence>
<dbReference type="InterPro" id="IPR015410">
    <property type="entry name" value="DUF1985"/>
</dbReference>